<reference evidence="2" key="1">
    <citation type="submission" date="2023-03" db="EMBL/GenBank/DDBJ databases">
        <title>Mesosutterella sp. nov. isolated from porcine feces.</title>
        <authorList>
            <person name="Yu S."/>
        </authorList>
    </citation>
    <scope>NUCLEOTIDE SEQUENCE</scope>
    <source>
        <strain evidence="2">AGMB02718</strain>
    </source>
</reference>
<dbReference type="Proteomes" id="UP001165481">
    <property type="component" value="Unassembled WGS sequence"/>
</dbReference>
<feature type="region of interest" description="Disordered" evidence="1">
    <location>
        <begin position="234"/>
        <end position="253"/>
    </location>
</feature>
<evidence type="ECO:0000313" key="3">
    <source>
        <dbReference type="Proteomes" id="UP001165481"/>
    </source>
</evidence>
<accession>A0ABT7IMS6</accession>
<name>A0ABT7IMS6_9BURK</name>
<gene>
    <name evidence="2" type="ORF">MUN46_004795</name>
</gene>
<organism evidence="2 3">
    <name type="scientific">Mesosutterella faecium</name>
    <dbReference type="NCBI Taxonomy" id="2925194"/>
    <lineage>
        <taxon>Bacteria</taxon>
        <taxon>Pseudomonadati</taxon>
        <taxon>Pseudomonadota</taxon>
        <taxon>Betaproteobacteria</taxon>
        <taxon>Burkholderiales</taxon>
        <taxon>Sutterellaceae</taxon>
        <taxon>Mesosutterella</taxon>
    </lineage>
</organism>
<keyword evidence="3" id="KW-1185">Reference proteome</keyword>
<dbReference type="RefSeq" id="WP_243376159.1">
    <property type="nucleotide sequence ID" value="NZ_JAKZJU020000001.1"/>
</dbReference>
<proteinExistence type="predicted"/>
<evidence type="ECO:0000313" key="2">
    <source>
        <dbReference type="EMBL" id="MDL2059250.1"/>
    </source>
</evidence>
<comment type="caution">
    <text evidence="2">The sequence shown here is derived from an EMBL/GenBank/DDBJ whole genome shotgun (WGS) entry which is preliminary data.</text>
</comment>
<protein>
    <submittedName>
        <fullName evidence="2">Uncharacterized protein</fullName>
    </submittedName>
</protein>
<dbReference type="EMBL" id="JAKZJU020000001">
    <property type="protein sequence ID" value="MDL2059250.1"/>
    <property type="molecule type" value="Genomic_DNA"/>
</dbReference>
<sequence>MNLEQHRKWLSKKGWTAIEGALLLADIDPDAETRVPPTWGPAFNKDIKGFFRELIMYSGSNSSPGRELRREFLTREVGYWKCAFSGVAFLQLLNFVKIFAAFWGAIEKQNNAPWSEELRTFDIISAFHFYDFSDLSNEEGRRLIDIEFPIPWFYEFAKNFVSTASPNNKCPQPLALNAPIFGLVVEGSNDSGTAGKRSLEEISQLQANIKKMEAQIDQLKAQLAAVAAERDELRKQQAAAPSGGGAGEDDDLGRGVTVQDVRELLKTTKEQAGAAATLPLAAMIEAFVHVRRYGSNRNGTNAAIRDYLKKNFVGEDGKCIFSQNVQEAMGKVSNWRVKPGRPQKKTED</sequence>
<evidence type="ECO:0000256" key="1">
    <source>
        <dbReference type="SAM" id="MobiDB-lite"/>
    </source>
</evidence>